<keyword evidence="2" id="KW-1185">Reference proteome</keyword>
<gene>
    <name evidence="1" type="ORF">BDM02DRAFT_3183124</name>
</gene>
<reference evidence="1" key="1">
    <citation type="submission" date="2019-10" db="EMBL/GenBank/DDBJ databases">
        <authorList>
            <consortium name="DOE Joint Genome Institute"/>
            <person name="Kuo A."/>
            <person name="Miyauchi S."/>
            <person name="Kiss E."/>
            <person name="Drula E."/>
            <person name="Kohler A."/>
            <person name="Sanchez-Garcia M."/>
            <person name="Andreopoulos B."/>
            <person name="Barry K.W."/>
            <person name="Bonito G."/>
            <person name="Buee M."/>
            <person name="Carver A."/>
            <person name="Chen C."/>
            <person name="Cichocki N."/>
            <person name="Clum A."/>
            <person name="Culley D."/>
            <person name="Crous P.W."/>
            <person name="Fauchery L."/>
            <person name="Girlanda M."/>
            <person name="Hayes R."/>
            <person name="Keri Z."/>
            <person name="Labutti K."/>
            <person name="Lipzen A."/>
            <person name="Lombard V."/>
            <person name="Magnuson J."/>
            <person name="Maillard F."/>
            <person name="Morin E."/>
            <person name="Murat C."/>
            <person name="Nolan M."/>
            <person name="Ohm R."/>
            <person name="Pangilinan J."/>
            <person name="Pereira M."/>
            <person name="Perotto S."/>
            <person name="Peter M."/>
            <person name="Riley R."/>
            <person name="Sitrit Y."/>
            <person name="Stielow B."/>
            <person name="Szollosi G."/>
            <person name="Zifcakova L."/>
            <person name="Stursova M."/>
            <person name="Spatafora J.W."/>
            <person name="Tedersoo L."/>
            <person name="Vaario L.-M."/>
            <person name="Yamada A."/>
            <person name="Yan M."/>
            <person name="Wang P."/>
            <person name="Xu J."/>
            <person name="Bruns T."/>
            <person name="Baldrian P."/>
            <person name="Vilgalys R."/>
            <person name="Henrissat B."/>
            <person name="Grigoriev I.V."/>
            <person name="Hibbett D."/>
            <person name="Nagy L.G."/>
            <person name="Martin F.M."/>
        </authorList>
    </citation>
    <scope>NUCLEOTIDE SEQUENCE</scope>
    <source>
        <strain evidence="1">P2</strain>
    </source>
</reference>
<proteinExistence type="predicted"/>
<protein>
    <submittedName>
        <fullName evidence="1">Uncharacterized protein</fullName>
    </submittedName>
</protein>
<dbReference type="Proteomes" id="UP000886501">
    <property type="component" value="Unassembled WGS sequence"/>
</dbReference>
<evidence type="ECO:0000313" key="1">
    <source>
        <dbReference type="EMBL" id="KAF9653168.1"/>
    </source>
</evidence>
<name>A0ACB6ZV35_THEGA</name>
<dbReference type="EMBL" id="MU117965">
    <property type="protein sequence ID" value="KAF9653168.1"/>
    <property type="molecule type" value="Genomic_DNA"/>
</dbReference>
<reference evidence="1" key="2">
    <citation type="journal article" date="2020" name="Nat. Commun.">
        <title>Large-scale genome sequencing of mycorrhizal fungi provides insights into the early evolution of symbiotic traits.</title>
        <authorList>
            <person name="Miyauchi S."/>
            <person name="Kiss E."/>
            <person name="Kuo A."/>
            <person name="Drula E."/>
            <person name="Kohler A."/>
            <person name="Sanchez-Garcia M."/>
            <person name="Morin E."/>
            <person name="Andreopoulos B."/>
            <person name="Barry K.W."/>
            <person name="Bonito G."/>
            <person name="Buee M."/>
            <person name="Carver A."/>
            <person name="Chen C."/>
            <person name="Cichocki N."/>
            <person name="Clum A."/>
            <person name="Culley D."/>
            <person name="Crous P.W."/>
            <person name="Fauchery L."/>
            <person name="Girlanda M."/>
            <person name="Hayes R.D."/>
            <person name="Keri Z."/>
            <person name="LaButti K."/>
            <person name="Lipzen A."/>
            <person name="Lombard V."/>
            <person name="Magnuson J."/>
            <person name="Maillard F."/>
            <person name="Murat C."/>
            <person name="Nolan M."/>
            <person name="Ohm R.A."/>
            <person name="Pangilinan J."/>
            <person name="Pereira M.F."/>
            <person name="Perotto S."/>
            <person name="Peter M."/>
            <person name="Pfister S."/>
            <person name="Riley R."/>
            <person name="Sitrit Y."/>
            <person name="Stielow J.B."/>
            <person name="Szollosi G."/>
            <person name="Zifcakova L."/>
            <person name="Stursova M."/>
            <person name="Spatafora J.W."/>
            <person name="Tedersoo L."/>
            <person name="Vaario L.M."/>
            <person name="Yamada A."/>
            <person name="Yan M."/>
            <person name="Wang P."/>
            <person name="Xu J."/>
            <person name="Bruns T."/>
            <person name="Baldrian P."/>
            <person name="Vilgalys R."/>
            <person name="Dunand C."/>
            <person name="Henrissat B."/>
            <person name="Grigoriev I.V."/>
            <person name="Hibbett D."/>
            <person name="Nagy L.G."/>
            <person name="Martin F.M."/>
        </authorList>
    </citation>
    <scope>NUCLEOTIDE SEQUENCE</scope>
    <source>
        <strain evidence="1">P2</strain>
    </source>
</reference>
<comment type="caution">
    <text evidence="1">The sequence shown here is derived from an EMBL/GenBank/DDBJ whole genome shotgun (WGS) entry which is preliminary data.</text>
</comment>
<sequence length="280" mass="31187">MTQDETVLKDIGDRCSRQDCKEFDFLQVKCNKCGRVYCKNHILLDLHDCPGRYQTADDDSAHDIQKRSRCALEGCTNLSLESFVADATQTGRRQPAVCPSCGDSFCIEHTTSHDCMRDSTVEVETTKNNKNELARSLLAKNFPTPTSKATSSSSSVQVRHGKTPSTDPKKLALSQKVQAMKMRQRAIPGDPKDKTVTASFDQKIHVQVKLEGNNAVSVLWFRKDLIVGRAVDLLGAHFKVRPVCSAFASTKYHLCLKSLDLAPPAHLRRWKLAAPKLDIE</sequence>
<accession>A0ACB6ZV35</accession>
<organism evidence="1 2">
    <name type="scientific">Thelephora ganbajun</name>
    <name type="common">Ganba fungus</name>
    <dbReference type="NCBI Taxonomy" id="370292"/>
    <lineage>
        <taxon>Eukaryota</taxon>
        <taxon>Fungi</taxon>
        <taxon>Dikarya</taxon>
        <taxon>Basidiomycota</taxon>
        <taxon>Agaricomycotina</taxon>
        <taxon>Agaricomycetes</taxon>
        <taxon>Thelephorales</taxon>
        <taxon>Thelephoraceae</taxon>
        <taxon>Thelephora</taxon>
    </lineage>
</organism>
<evidence type="ECO:0000313" key="2">
    <source>
        <dbReference type="Proteomes" id="UP000886501"/>
    </source>
</evidence>